<feature type="transmembrane region" description="Helical" evidence="1">
    <location>
        <begin position="550"/>
        <end position="569"/>
    </location>
</feature>
<feature type="transmembrane region" description="Helical" evidence="1">
    <location>
        <begin position="519"/>
        <end position="538"/>
    </location>
</feature>
<dbReference type="EMBL" id="BONZ01000032">
    <property type="protein sequence ID" value="GIH15221.1"/>
    <property type="molecule type" value="Genomic_DNA"/>
</dbReference>
<keyword evidence="1" id="KW-1133">Transmembrane helix</keyword>
<keyword evidence="1" id="KW-0472">Membrane</keyword>
<proteinExistence type="predicted"/>
<feature type="transmembrane region" description="Helical" evidence="1">
    <location>
        <begin position="260"/>
        <end position="282"/>
    </location>
</feature>
<dbReference type="AlphaFoldDB" id="A0A8J3VR58"/>
<feature type="transmembrane region" description="Helical" evidence="1">
    <location>
        <begin position="581"/>
        <end position="608"/>
    </location>
</feature>
<feature type="transmembrane region" description="Helical" evidence="1">
    <location>
        <begin position="227"/>
        <end position="248"/>
    </location>
</feature>
<comment type="caution">
    <text evidence="2">The sequence shown here is derived from an EMBL/GenBank/DDBJ whole genome shotgun (WGS) entry which is preliminary data.</text>
</comment>
<feature type="transmembrane region" description="Helical" evidence="1">
    <location>
        <begin position="122"/>
        <end position="149"/>
    </location>
</feature>
<keyword evidence="3" id="KW-1185">Reference proteome</keyword>
<dbReference type="Proteomes" id="UP000642748">
    <property type="component" value="Unassembled WGS sequence"/>
</dbReference>
<evidence type="ECO:0000313" key="3">
    <source>
        <dbReference type="Proteomes" id="UP000642748"/>
    </source>
</evidence>
<accession>A0A8J3VR58</accession>
<feature type="transmembrane region" description="Helical" evidence="1">
    <location>
        <begin position="461"/>
        <end position="480"/>
    </location>
</feature>
<reference evidence="2" key="1">
    <citation type="submission" date="2021-01" db="EMBL/GenBank/DDBJ databases">
        <title>Whole genome shotgun sequence of Rugosimonospora africana NBRC 104875.</title>
        <authorList>
            <person name="Komaki H."/>
            <person name="Tamura T."/>
        </authorList>
    </citation>
    <scope>NUCLEOTIDE SEQUENCE</scope>
    <source>
        <strain evidence="2">NBRC 104875</strain>
    </source>
</reference>
<feature type="transmembrane region" description="Helical" evidence="1">
    <location>
        <begin position="81"/>
        <end position="102"/>
    </location>
</feature>
<gene>
    <name evidence="2" type="ORF">Raf01_33930</name>
</gene>
<feature type="transmembrane region" description="Helical" evidence="1">
    <location>
        <begin position="161"/>
        <end position="182"/>
    </location>
</feature>
<evidence type="ECO:0000313" key="2">
    <source>
        <dbReference type="EMBL" id="GIH15221.1"/>
    </source>
</evidence>
<feature type="transmembrane region" description="Helical" evidence="1">
    <location>
        <begin position="342"/>
        <end position="364"/>
    </location>
</feature>
<feature type="transmembrane region" description="Helical" evidence="1">
    <location>
        <begin position="492"/>
        <end position="512"/>
    </location>
</feature>
<dbReference type="RefSeq" id="WP_203918864.1">
    <property type="nucleotide sequence ID" value="NZ_BONZ01000032.1"/>
</dbReference>
<sequence length="661" mass="68216">MGILTRLTRGCLRLGVRRWPAELRDGLAQEWLAELAALEREPGNAWRRLTFAVSLAASPLTYDEHGLPSSRGEWWRAPGPVLRASLGLLLAGGFSLGFWLTAQMLLNSLLLDHRAIHEESSYLRIALIVAALAAALTSAYAAVAGWWLGGRAGASARGAGIWRRAGLAVGILGAVLIVAWQGGSEEAFAGVRRGGFATTILAWALVTFAVVVVACRRVAAGQTRRSWGVAAAGALLASVLAPVAAAPFGAFGGGEGRWQIALIACRLLPLTVCAVSFGWAAARPRLAGATATGPTVVPSVGAVAAVDFIAAVDSLDSLDSVAGELSALDGEVRTRRLTTTQVAVTVAAAGAAVLWAIGLVLLQPMSEPAAGSMGGNNTYWARELRWDAIVAVVLAVVVCARARRRATAEALLGGLVWLAADVAFDRAELSHGGISLAAVAAGVAVVGCYRGMTGRGTRHRAGLLVVAAVGTVLSGVSLLTESPTDTEPALNLGSAGASCALGLIAIGAAFSAAPRLSRIRYSICCLGGAVAVAMPWLLRDWYPKPTSARMPLGLGFTALLAICVAVVAWRRPEKPSQWLRYPAVAAGTLLVFPVVFTPAVIALMLINVGGVFTALAGNPPINSADEDVILMMPAVLAGVVLGGLLVIGESGRNRPVELPPD</sequence>
<evidence type="ECO:0000256" key="1">
    <source>
        <dbReference type="SAM" id="Phobius"/>
    </source>
</evidence>
<feature type="transmembrane region" description="Helical" evidence="1">
    <location>
        <begin position="194"/>
        <end position="215"/>
    </location>
</feature>
<feature type="transmembrane region" description="Helical" evidence="1">
    <location>
        <begin position="628"/>
        <end position="647"/>
    </location>
</feature>
<feature type="transmembrane region" description="Helical" evidence="1">
    <location>
        <begin position="430"/>
        <end position="449"/>
    </location>
</feature>
<name>A0A8J3VR58_9ACTN</name>
<organism evidence="2 3">
    <name type="scientific">Rugosimonospora africana</name>
    <dbReference type="NCBI Taxonomy" id="556532"/>
    <lineage>
        <taxon>Bacteria</taxon>
        <taxon>Bacillati</taxon>
        <taxon>Actinomycetota</taxon>
        <taxon>Actinomycetes</taxon>
        <taxon>Micromonosporales</taxon>
        <taxon>Micromonosporaceae</taxon>
        <taxon>Rugosimonospora</taxon>
    </lineage>
</organism>
<keyword evidence="1" id="KW-0812">Transmembrane</keyword>
<protein>
    <submittedName>
        <fullName evidence="2">Uncharacterized protein</fullName>
    </submittedName>
</protein>